<keyword evidence="3" id="KW-1185">Reference proteome</keyword>
<dbReference type="Proteomes" id="UP000824540">
    <property type="component" value="Unassembled WGS sequence"/>
</dbReference>
<name>A0A8T2PVX9_9TELE</name>
<dbReference type="EMBL" id="JAFBMS010000001">
    <property type="protein sequence ID" value="KAG9355444.1"/>
    <property type="molecule type" value="Genomic_DNA"/>
</dbReference>
<protein>
    <submittedName>
        <fullName evidence="2">Uncharacterized protein</fullName>
    </submittedName>
</protein>
<feature type="compositionally biased region" description="Polar residues" evidence="1">
    <location>
        <begin position="8"/>
        <end position="22"/>
    </location>
</feature>
<evidence type="ECO:0000313" key="3">
    <source>
        <dbReference type="Proteomes" id="UP000824540"/>
    </source>
</evidence>
<proteinExistence type="predicted"/>
<feature type="region of interest" description="Disordered" evidence="1">
    <location>
        <begin position="1"/>
        <end position="25"/>
    </location>
</feature>
<sequence length="81" mass="9051">MQKIKSLMTRQGLKSPQESMTDLSPVENFRIPSKTPAGCRVLCRNWECAAASAEKMCESPILGRPPGREEAREKELCLNKS</sequence>
<feature type="region of interest" description="Disordered" evidence="1">
    <location>
        <begin position="60"/>
        <end position="81"/>
    </location>
</feature>
<evidence type="ECO:0000313" key="2">
    <source>
        <dbReference type="EMBL" id="KAG9355444.1"/>
    </source>
</evidence>
<gene>
    <name evidence="2" type="ORF">JZ751_000282</name>
</gene>
<reference evidence="2" key="1">
    <citation type="thesis" date="2021" institute="BYU ScholarsArchive" country="Provo, UT, USA">
        <title>Applications of and Algorithms for Genome Assembly and Genomic Analyses with an Emphasis on Marine Teleosts.</title>
        <authorList>
            <person name="Pickett B.D."/>
        </authorList>
    </citation>
    <scope>NUCLEOTIDE SEQUENCE</scope>
    <source>
        <strain evidence="2">HI-2016</strain>
    </source>
</reference>
<dbReference type="AlphaFoldDB" id="A0A8T2PVX9"/>
<organism evidence="2 3">
    <name type="scientific">Albula glossodonta</name>
    <name type="common">roundjaw bonefish</name>
    <dbReference type="NCBI Taxonomy" id="121402"/>
    <lineage>
        <taxon>Eukaryota</taxon>
        <taxon>Metazoa</taxon>
        <taxon>Chordata</taxon>
        <taxon>Craniata</taxon>
        <taxon>Vertebrata</taxon>
        <taxon>Euteleostomi</taxon>
        <taxon>Actinopterygii</taxon>
        <taxon>Neopterygii</taxon>
        <taxon>Teleostei</taxon>
        <taxon>Albuliformes</taxon>
        <taxon>Albulidae</taxon>
        <taxon>Albula</taxon>
    </lineage>
</organism>
<accession>A0A8T2PVX9</accession>
<evidence type="ECO:0000256" key="1">
    <source>
        <dbReference type="SAM" id="MobiDB-lite"/>
    </source>
</evidence>
<dbReference type="OrthoDB" id="10263345at2759"/>
<feature type="compositionally biased region" description="Basic and acidic residues" evidence="1">
    <location>
        <begin position="66"/>
        <end position="81"/>
    </location>
</feature>
<comment type="caution">
    <text evidence="2">The sequence shown here is derived from an EMBL/GenBank/DDBJ whole genome shotgun (WGS) entry which is preliminary data.</text>
</comment>